<dbReference type="CDD" id="cd02440">
    <property type="entry name" value="AdoMet_MTases"/>
    <property type="match status" value="1"/>
</dbReference>
<evidence type="ECO:0000256" key="20">
    <source>
        <dbReference type="SAM" id="Phobius"/>
    </source>
</evidence>
<keyword evidence="14 20" id="KW-1133">Transmembrane helix</keyword>
<comment type="similarity">
    <text evidence="4">Belongs to the CFA/CMAS family.</text>
</comment>
<evidence type="ECO:0000256" key="8">
    <source>
        <dbReference type="ARBA" id="ARBA00022691"/>
    </source>
</evidence>
<dbReference type="eggNOG" id="KOG4159">
    <property type="taxonomic scope" value="Eukaryota"/>
</dbReference>
<dbReference type="SUPFAM" id="SSF53335">
    <property type="entry name" value="S-adenosyl-L-methionine-dependent methyltransferases"/>
    <property type="match status" value="1"/>
</dbReference>
<dbReference type="Gene3D" id="3.40.50.150">
    <property type="entry name" value="Vaccinia Virus protein VP39"/>
    <property type="match status" value="1"/>
</dbReference>
<dbReference type="EC" id="2.1.1.317" evidence="17"/>
<proteinExistence type="inferred from homology"/>
<evidence type="ECO:0000256" key="14">
    <source>
        <dbReference type="ARBA" id="ARBA00022989"/>
    </source>
</evidence>
<evidence type="ECO:0000256" key="13">
    <source>
        <dbReference type="ARBA" id="ARBA00022919"/>
    </source>
</evidence>
<keyword evidence="16 20" id="KW-0472">Membrane</keyword>
<organism evidence="23 24">
    <name type="scientific">Moniliophthora roreri</name>
    <name type="common">Frosty pod rot fungus</name>
    <name type="synonym">Monilia roreri</name>
    <dbReference type="NCBI Taxonomy" id="221103"/>
    <lineage>
        <taxon>Eukaryota</taxon>
        <taxon>Fungi</taxon>
        <taxon>Dikarya</taxon>
        <taxon>Basidiomycota</taxon>
        <taxon>Agaricomycotina</taxon>
        <taxon>Agaricomycetes</taxon>
        <taxon>Agaricomycetidae</taxon>
        <taxon>Agaricales</taxon>
        <taxon>Marasmiineae</taxon>
        <taxon>Marasmiaceae</taxon>
        <taxon>Moniliophthora</taxon>
    </lineage>
</organism>
<evidence type="ECO:0000256" key="6">
    <source>
        <dbReference type="ARBA" id="ARBA00022603"/>
    </source>
</evidence>
<feature type="transmembrane region" description="Helical" evidence="20">
    <location>
        <begin position="29"/>
        <end position="46"/>
    </location>
</feature>
<keyword evidence="8" id="KW-0949">S-adenosyl-L-methionine</keyword>
<evidence type="ECO:0000256" key="4">
    <source>
        <dbReference type="ARBA" id="ARBA00010815"/>
    </source>
</evidence>
<dbReference type="GO" id="GO:0006665">
    <property type="term" value="P:sphingolipid metabolic process"/>
    <property type="evidence" value="ECO:0007669"/>
    <property type="project" value="UniProtKB-KW"/>
</dbReference>
<dbReference type="InterPro" id="IPR013083">
    <property type="entry name" value="Znf_RING/FYVE/PHD"/>
</dbReference>
<evidence type="ECO:0000256" key="16">
    <source>
        <dbReference type="ARBA" id="ARBA00023136"/>
    </source>
</evidence>
<feature type="compositionally biased region" description="Polar residues" evidence="19">
    <location>
        <begin position="574"/>
        <end position="583"/>
    </location>
</feature>
<dbReference type="GO" id="GO:0032259">
    <property type="term" value="P:methylation"/>
    <property type="evidence" value="ECO:0007669"/>
    <property type="project" value="UniProtKB-KW"/>
</dbReference>
<name>A0A0W0FVJ8_MONRR</name>
<dbReference type="SMART" id="SM00184">
    <property type="entry name" value="RING"/>
    <property type="match status" value="1"/>
</dbReference>
<dbReference type="PROSITE" id="PS50089">
    <property type="entry name" value="ZF_RING_2"/>
    <property type="match status" value="1"/>
</dbReference>
<dbReference type="InterPro" id="IPR001841">
    <property type="entry name" value="Znf_RING"/>
</dbReference>
<keyword evidence="6" id="KW-0489">Methyltransferase</keyword>
<dbReference type="InterPro" id="IPR018957">
    <property type="entry name" value="Znf_C3HC4_RING-type"/>
</dbReference>
<evidence type="ECO:0000256" key="10">
    <source>
        <dbReference type="ARBA" id="ARBA00022723"/>
    </source>
</evidence>
<dbReference type="InterPro" id="IPR017907">
    <property type="entry name" value="Znf_RING_CS"/>
</dbReference>
<evidence type="ECO:0000259" key="21">
    <source>
        <dbReference type="PROSITE" id="PS50089"/>
    </source>
</evidence>
<dbReference type="Pfam" id="PF00097">
    <property type="entry name" value="zf-C3HC4"/>
    <property type="match status" value="1"/>
</dbReference>
<keyword evidence="5" id="KW-0444">Lipid biosynthesis</keyword>
<dbReference type="Gene3D" id="3.30.40.10">
    <property type="entry name" value="Zinc/RING finger domain, C3HC4 (zinc finger)"/>
    <property type="match status" value="1"/>
</dbReference>
<dbReference type="InterPro" id="IPR052290">
    <property type="entry name" value="Sphingo_C9-MT"/>
</dbReference>
<evidence type="ECO:0000313" key="24">
    <source>
        <dbReference type="Proteomes" id="UP000054988"/>
    </source>
</evidence>
<dbReference type="SUPFAM" id="SSF57850">
    <property type="entry name" value="RING/U-box"/>
    <property type="match status" value="1"/>
</dbReference>
<feature type="domain" description="SPX" evidence="22">
    <location>
        <begin position="458"/>
        <end position="841"/>
    </location>
</feature>
<evidence type="ECO:0000313" key="23">
    <source>
        <dbReference type="EMBL" id="KTB40415.1"/>
    </source>
</evidence>
<feature type="region of interest" description="Disordered" evidence="19">
    <location>
        <begin position="567"/>
        <end position="609"/>
    </location>
</feature>
<evidence type="ECO:0000256" key="15">
    <source>
        <dbReference type="ARBA" id="ARBA00023098"/>
    </source>
</evidence>
<keyword evidence="10" id="KW-0479">Metal-binding</keyword>
<evidence type="ECO:0000256" key="18">
    <source>
        <dbReference type="PROSITE-ProRule" id="PRU00175"/>
    </source>
</evidence>
<evidence type="ECO:0000256" key="2">
    <source>
        <dbReference type="ARBA" id="ARBA00004760"/>
    </source>
</evidence>
<comment type="subcellular location">
    <subcellularLocation>
        <location evidence="1">Membrane</location>
        <topology evidence="1">Multi-pass membrane protein</topology>
    </subcellularLocation>
</comment>
<keyword evidence="12" id="KW-0862">Zinc</keyword>
<evidence type="ECO:0000256" key="3">
    <source>
        <dbReference type="ARBA" id="ARBA00004991"/>
    </source>
</evidence>
<evidence type="ECO:0000256" key="7">
    <source>
        <dbReference type="ARBA" id="ARBA00022679"/>
    </source>
</evidence>
<dbReference type="InterPro" id="IPR029063">
    <property type="entry name" value="SAM-dependent_MTases_sf"/>
</dbReference>
<dbReference type="AlphaFoldDB" id="A0A0W0FVJ8"/>
<reference evidence="23 24" key="1">
    <citation type="submission" date="2015-12" db="EMBL/GenBank/DDBJ databases">
        <title>Draft genome sequence of Moniliophthora roreri, the causal agent of frosty pod rot of cacao.</title>
        <authorList>
            <person name="Aime M.C."/>
            <person name="Diaz-Valderrama J.R."/>
            <person name="Kijpornyongpan T."/>
            <person name="Phillips-Mora W."/>
        </authorList>
    </citation>
    <scope>NUCLEOTIDE SEQUENCE [LARGE SCALE GENOMIC DNA]</scope>
    <source>
        <strain evidence="23 24">MCA 2952</strain>
    </source>
</reference>
<evidence type="ECO:0000259" key="22">
    <source>
        <dbReference type="PROSITE" id="PS51382"/>
    </source>
</evidence>
<dbReference type="PANTHER" id="PTHR45197">
    <property type="entry name" value="SYNTHASE, PUTATIVE (AFU_ORTHOLOGUE AFUA_7G04190)-RELATED"/>
    <property type="match status" value="1"/>
</dbReference>
<dbReference type="InterPro" id="IPR004331">
    <property type="entry name" value="SPX_dom"/>
</dbReference>
<gene>
    <name evidence="23" type="ORF">WG66_6999</name>
</gene>
<evidence type="ECO:0000256" key="11">
    <source>
        <dbReference type="ARBA" id="ARBA00022771"/>
    </source>
</evidence>
<dbReference type="GO" id="GO:0016020">
    <property type="term" value="C:membrane"/>
    <property type="evidence" value="ECO:0007669"/>
    <property type="project" value="UniProtKB-SubCell"/>
</dbReference>
<keyword evidence="13" id="KW-0746">Sphingolipid metabolism</keyword>
<comment type="pathway">
    <text evidence="3">Sphingolipid metabolism.</text>
</comment>
<dbReference type="EMBL" id="LATX01001586">
    <property type="protein sequence ID" value="KTB40415.1"/>
    <property type="molecule type" value="Genomic_DNA"/>
</dbReference>
<evidence type="ECO:0000256" key="17">
    <source>
        <dbReference type="ARBA" id="ARBA00039020"/>
    </source>
</evidence>
<comment type="pathway">
    <text evidence="2">Lipid metabolism; sphingolipid metabolism.</text>
</comment>
<accession>A0A0W0FVJ8</accession>
<dbReference type="GO" id="GO:0008168">
    <property type="term" value="F:methyltransferase activity"/>
    <property type="evidence" value="ECO:0007669"/>
    <property type="project" value="UniProtKB-KW"/>
</dbReference>
<feature type="region of interest" description="Disordered" evidence="19">
    <location>
        <begin position="514"/>
        <end position="534"/>
    </location>
</feature>
<evidence type="ECO:0000256" key="19">
    <source>
        <dbReference type="SAM" id="MobiDB-lite"/>
    </source>
</evidence>
<keyword evidence="15" id="KW-0443">Lipid metabolism</keyword>
<keyword evidence="9 20" id="KW-0812">Transmembrane</keyword>
<dbReference type="Pfam" id="PF03105">
    <property type="entry name" value="SPX"/>
    <property type="match status" value="1"/>
</dbReference>
<evidence type="ECO:0000256" key="5">
    <source>
        <dbReference type="ARBA" id="ARBA00022516"/>
    </source>
</evidence>
<dbReference type="PANTHER" id="PTHR45197:SF1">
    <property type="entry name" value="SPHINGOLIPID C9-METHYLTRANSFERASE A-RELATED"/>
    <property type="match status" value="1"/>
</dbReference>
<dbReference type="PROSITE" id="PS51382">
    <property type="entry name" value="SPX"/>
    <property type="match status" value="1"/>
</dbReference>
<feature type="compositionally biased region" description="Basic and acidic residues" evidence="19">
    <location>
        <begin position="514"/>
        <end position="526"/>
    </location>
</feature>
<keyword evidence="7" id="KW-0808">Transferase</keyword>
<dbReference type="GO" id="GO:0008270">
    <property type="term" value="F:zinc ion binding"/>
    <property type="evidence" value="ECO:0007669"/>
    <property type="project" value="UniProtKB-KW"/>
</dbReference>
<evidence type="ECO:0000256" key="12">
    <source>
        <dbReference type="ARBA" id="ARBA00022833"/>
    </source>
</evidence>
<dbReference type="PROSITE" id="PS00518">
    <property type="entry name" value="ZF_RING_1"/>
    <property type="match status" value="1"/>
</dbReference>
<keyword evidence="11 18" id="KW-0863">Zinc-finger</keyword>
<dbReference type="Pfam" id="PF02353">
    <property type="entry name" value="CMAS"/>
    <property type="match status" value="1"/>
</dbReference>
<evidence type="ECO:0000256" key="1">
    <source>
        <dbReference type="ARBA" id="ARBA00004141"/>
    </source>
</evidence>
<dbReference type="Proteomes" id="UP000054988">
    <property type="component" value="Unassembled WGS sequence"/>
</dbReference>
<comment type="caution">
    <text evidence="23">The sequence shown here is derived from an EMBL/GenBank/DDBJ whole genome shotgun (WGS) entry which is preliminary data.</text>
</comment>
<feature type="transmembrane region" description="Helical" evidence="20">
    <location>
        <begin position="58"/>
        <end position="79"/>
    </location>
</feature>
<feature type="domain" description="RING-type" evidence="21">
    <location>
        <begin position="920"/>
        <end position="959"/>
    </location>
</feature>
<sequence>MSGSREPKPTDYPAIKNAPLVGLAEGNGSFNNLHLAFLVLFVPWLLKRMLPLVNRGGFKTYVFLLILTGIPTTIAYWTVMSHYGARVNEKVQLPGKNIEEYITIKDAELKKLYSGREKIPIQVFHDAYFEGKIDFNGDVLDIMEQRHDWAKFTMTMELFKYVLTVLIPDVITHSRAQDEDQVRDHYDRGNDFYSWFLGPRMVYTSGVILRPNEKETLEQLQDNKLALVCSKLDLKPTDRLLDIGCGWGTLVTYAAKNYGCDATGVTLARNQTAFGTNRIKENGVPEDKARILCCDFRDLAEKEGKGAYTKIVALEMAEHVGIRRYQTFLRQVYDLLDDDGLFVFQVAGFRQCWQFEDLIWGLFMNKYIFPGADASCSLAWVVSQLQSAGFEVKNIDVLGVHYSATLYRWYENWVSNKDKVIEKYDVLSFGPAYRQGSCSVFQITLHKNLNAFHRIAGVDNHASIHVKLDKEPLENAIQYRQLKKLVNQVVLELSSLGLSPSLLHELLENDKAASVKGKEKEKHDDGILDQIQSDSTLTQPRAVYEANSTSEKIEPRLKIWITPPSSPVAERGSFVNSDETSSVDSRETSHSDQATNHNEDTLESSAISGSGNTNQSLLWALQRRASGFSNSEKPSSVGTLFQGIESESRHQEVVVPLVSDAAFFQLLSTALISLSDYLLALHEDFVDTLTKLSKDIGSTARPVSSASSSFHAHSLLSHPGAIRSPSLSNKSDLYSWREVFQLYVESEVFEDVGEVNRGERSIEECEKRLKIFAERVTKRGLGDGHEFKLKQSQQALETFLKLNVFILNIKKFQLANAEATRKILKKHAKRTALPFPGPESSSTRGGAQERLADILLPKLQAMGLDVRNFNSTAENNSKALSMTGTIPAVSYAFSSLPRVLVQAIGETLLPIIPHIDDYSCAICTNIAFKPIRLNCGHLFCVRCLVKMQKRGQGDCPMCRAPTVLIADRSNVDWALLNFMSDWFPVESRAKLKQSEKEAMEEQMIEMGLDPNQKCVIM</sequence>
<protein>
    <recommendedName>
        <fullName evidence="17">sphingolipid C(9)-methyltransferase</fullName>
        <ecNumber evidence="17">2.1.1.317</ecNumber>
    </recommendedName>
</protein>
<evidence type="ECO:0000256" key="9">
    <source>
        <dbReference type="ARBA" id="ARBA00022692"/>
    </source>
</evidence>